<dbReference type="Proteomes" id="UP000814140">
    <property type="component" value="Unassembled WGS sequence"/>
</dbReference>
<protein>
    <submittedName>
        <fullName evidence="1">Uncharacterized protein</fullName>
    </submittedName>
</protein>
<gene>
    <name evidence="1" type="ORF">BV25DRAFT_1832575</name>
</gene>
<evidence type="ECO:0000313" key="2">
    <source>
        <dbReference type="Proteomes" id="UP000814140"/>
    </source>
</evidence>
<keyword evidence="2" id="KW-1185">Reference proteome</keyword>
<dbReference type="EMBL" id="MU277271">
    <property type="protein sequence ID" value="KAI0056108.1"/>
    <property type="molecule type" value="Genomic_DNA"/>
</dbReference>
<organism evidence="1 2">
    <name type="scientific">Artomyces pyxidatus</name>
    <dbReference type="NCBI Taxonomy" id="48021"/>
    <lineage>
        <taxon>Eukaryota</taxon>
        <taxon>Fungi</taxon>
        <taxon>Dikarya</taxon>
        <taxon>Basidiomycota</taxon>
        <taxon>Agaricomycotina</taxon>
        <taxon>Agaricomycetes</taxon>
        <taxon>Russulales</taxon>
        <taxon>Auriscalpiaceae</taxon>
        <taxon>Artomyces</taxon>
    </lineage>
</organism>
<comment type="caution">
    <text evidence="1">The sequence shown here is derived from an EMBL/GenBank/DDBJ whole genome shotgun (WGS) entry which is preliminary data.</text>
</comment>
<evidence type="ECO:0000313" key="1">
    <source>
        <dbReference type="EMBL" id="KAI0056108.1"/>
    </source>
</evidence>
<name>A0ACB8SJQ9_9AGAM</name>
<accession>A0ACB8SJQ9</accession>
<proteinExistence type="predicted"/>
<sequence length="130" mass="14711">MTVVPLIRFRQQPFADLMPMRRKSTKRLVRKDPPVRAPSPPPPPPPDQPSPRPGAQQFSTTDRTILEELKRNVAARESQFRVKGGCKHHSYSAKEAPYPRNYERLVIDQPRLICAAMYGKQSSACSCRAA</sequence>
<reference evidence="1" key="2">
    <citation type="journal article" date="2022" name="New Phytol.">
        <title>Evolutionary transition to the ectomycorrhizal habit in the genomes of a hyperdiverse lineage of mushroom-forming fungi.</title>
        <authorList>
            <person name="Looney B."/>
            <person name="Miyauchi S."/>
            <person name="Morin E."/>
            <person name="Drula E."/>
            <person name="Courty P.E."/>
            <person name="Kohler A."/>
            <person name="Kuo A."/>
            <person name="LaButti K."/>
            <person name="Pangilinan J."/>
            <person name="Lipzen A."/>
            <person name="Riley R."/>
            <person name="Andreopoulos W."/>
            <person name="He G."/>
            <person name="Johnson J."/>
            <person name="Nolan M."/>
            <person name="Tritt A."/>
            <person name="Barry K.W."/>
            <person name="Grigoriev I.V."/>
            <person name="Nagy L.G."/>
            <person name="Hibbett D."/>
            <person name="Henrissat B."/>
            <person name="Matheny P.B."/>
            <person name="Labbe J."/>
            <person name="Martin F.M."/>
        </authorList>
    </citation>
    <scope>NUCLEOTIDE SEQUENCE</scope>
    <source>
        <strain evidence="1">HHB10654</strain>
    </source>
</reference>
<reference evidence="1" key="1">
    <citation type="submission" date="2021-03" db="EMBL/GenBank/DDBJ databases">
        <authorList>
            <consortium name="DOE Joint Genome Institute"/>
            <person name="Ahrendt S."/>
            <person name="Looney B.P."/>
            <person name="Miyauchi S."/>
            <person name="Morin E."/>
            <person name="Drula E."/>
            <person name="Courty P.E."/>
            <person name="Chicoki N."/>
            <person name="Fauchery L."/>
            <person name="Kohler A."/>
            <person name="Kuo A."/>
            <person name="Labutti K."/>
            <person name="Pangilinan J."/>
            <person name="Lipzen A."/>
            <person name="Riley R."/>
            <person name="Andreopoulos W."/>
            <person name="He G."/>
            <person name="Johnson J."/>
            <person name="Barry K.W."/>
            <person name="Grigoriev I.V."/>
            <person name="Nagy L."/>
            <person name="Hibbett D."/>
            <person name="Henrissat B."/>
            <person name="Matheny P.B."/>
            <person name="Labbe J."/>
            <person name="Martin F."/>
        </authorList>
    </citation>
    <scope>NUCLEOTIDE SEQUENCE</scope>
    <source>
        <strain evidence="1">HHB10654</strain>
    </source>
</reference>